<dbReference type="Proteomes" id="UP000076532">
    <property type="component" value="Unassembled WGS sequence"/>
</dbReference>
<keyword evidence="3" id="KW-1185">Reference proteome</keyword>
<dbReference type="AlphaFoldDB" id="A0A167U3P7"/>
<name>A0A167U3P7_9AGAM</name>
<protein>
    <recommendedName>
        <fullName evidence="1">BTB domain-containing protein</fullName>
    </recommendedName>
</protein>
<feature type="domain" description="BTB" evidence="1">
    <location>
        <begin position="101"/>
        <end position="174"/>
    </location>
</feature>
<organism evidence="2 3">
    <name type="scientific">Athelia psychrophila</name>
    <dbReference type="NCBI Taxonomy" id="1759441"/>
    <lineage>
        <taxon>Eukaryota</taxon>
        <taxon>Fungi</taxon>
        <taxon>Dikarya</taxon>
        <taxon>Basidiomycota</taxon>
        <taxon>Agaricomycotina</taxon>
        <taxon>Agaricomycetes</taxon>
        <taxon>Agaricomycetidae</taxon>
        <taxon>Atheliales</taxon>
        <taxon>Atheliaceae</taxon>
        <taxon>Athelia</taxon>
    </lineage>
</organism>
<dbReference type="InterPro" id="IPR011333">
    <property type="entry name" value="SKP1/BTB/POZ_sf"/>
</dbReference>
<accession>A0A167U3P7</accession>
<dbReference type="OrthoDB" id="3027208at2759"/>
<dbReference type="Pfam" id="PF00651">
    <property type="entry name" value="BTB"/>
    <property type="match status" value="1"/>
</dbReference>
<evidence type="ECO:0000259" key="1">
    <source>
        <dbReference type="PROSITE" id="PS50097"/>
    </source>
</evidence>
<evidence type="ECO:0000313" key="2">
    <source>
        <dbReference type="EMBL" id="KZP03561.1"/>
    </source>
</evidence>
<reference evidence="2 3" key="1">
    <citation type="journal article" date="2016" name="Mol. Biol. Evol.">
        <title>Comparative Genomics of Early-Diverging Mushroom-Forming Fungi Provides Insights into the Origins of Lignocellulose Decay Capabilities.</title>
        <authorList>
            <person name="Nagy L.G."/>
            <person name="Riley R."/>
            <person name="Tritt A."/>
            <person name="Adam C."/>
            <person name="Daum C."/>
            <person name="Floudas D."/>
            <person name="Sun H."/>
            <person name="Yadav J.S."/>
            <person name="Pangilinan J."/>
            <person name="Larsson K.H."/>
            <person name="Matsuura K."/>
            <person name="Barry K."/>
            <person name="Labutti K."/>
            <person name="Kuo R."/>
            <person name="Ohm R.A."/>
            <person name="Bhattacharya S.S."/>
            <person name="Shirouzu T."/>
            <person name="Yoshinaga Y."/>
            <person name="Martin F.M."/>
            <person name="Grigoriev I.V."/>
            <person name="Hibbett D.S."/>
        </authorList>
    </citation>
    <scope>NUCLEOTIDE SEQUENCE [LARGE SCALE GENOMIC DNA]</scope>
    <source>
        <strain evidence="2 3">CBS 109695</strain>
    </source>
</reference>
<gene>
    <name evidence="2" type="ORF">FIBSPDRAFT_968884</name>
</gene>
<sequence>MSTTRESQKSLLPTAPLKEFTFTTAYIPGPGHVLVRYEAATLNPVDRKAEILLSCLFFFPSVIMDSLMSLPFEDQPGSNTQETEAIPLPECTRSTPWFEDGNIVLETDRVQFKVYRGILAANSPIFSNMFQDAEAQDQGGKLVDGCHVVHLSDKPQDLAHVLEALHNSRKQVILSFHISSGETDRECRWFEDNFEERSRMPLDVLEAFLRIGRKYEIDHIRNQAIQSLAMAFPSSLSKCRASFAADARQIPIRLTRESHISLMNIMRQNELLVHVPMLLLWCIILDHHGSLSLFSTSPETLYTQPMFSHTDIQLCHKAHMKLMDLQTTDIFSWTQSLETLTNCESVACKALREELHHAYFGQGPSGIPINRIFAGWDNTWSEALCEECNEHAREEYEVGQDKVFEMLPGMFNLPGWEVLREKWSTLVQLRQSFYM</sequence>
<dbReference type="EMBL" id="KV418043">
    <property type="protein sequence ID" value="KZP03561.1"/>
    <property type="molecule type" value="Genomic_DNA"/>
</dbReference>
<proteinExistence type="predicted"/>
<dbReference type="CDD" id="cd18186">
    <property type="entry name" value="BTB_POZ_ZBTB_KLHL-like"/>
    <property type="match status" value="1"/>
</dbReference>
<dbReference type="Gene3D" id="3.30.710.10">
    <property type="entry name" value="Potassium Channel Kv1.1, Chain A"/>
    <property type="match status" value="1"/>
</dbReference>
<evidence type="ECO:0000313" key="3">
    <source>
        <dbReference type="Proteomes" id="UP000076532"/>
    </source>
</evidence>
<dbReference type="InterPro" id="IPR000210">
    <property type="entry name" value="BTB/POZ_dom"/>
</dbReference>
<dbReference type="PROSITE" id="PS50097">
    <property type="entry name" value="BTB"/>
    <property type="match status" value="1"/>
</dbReference>